<evidence type="ECO:0000256" key="1">
    <source>
        <dbReference type="SAM" id="MobiDB-lite"/>
    </source>
</evidence>
<name>A0A8H7BMN4_9FUNG</name>
<dbReference type="OrthoDB" id="190846at2759"/>
<dbReference type="EMBL" id="JABAYA010000200">
    <property type="protein sequence ID" value="KAF7722336.1"/>
    <property type="molecule type" value="Genomic_DNA"/>
</dbReference>
<feature type="region of interest" description="Disordered" evidence="1">
    <location>
        <begin position="18"/>
        <end position="38"/>
    </location>
</feature>
<evidence type="ECO:0000313" key="4">
    <source>
        <dbReference type="Proteomes" id="UP000605846"/>
    </source>
</evidence>
<dbReference type="AlphaFoldDB" id="A0A8H7BMN4"/>
<comment type="caution">
    <text evidence="3">The sequence shown here is derived from an EMBL/GenBank/DDBJ whole genome shotgun (WGS) entry which is preliminary data.</text>
</comment>
<dbReference type="SUPFAM" id="SSF53474">
    <property type="entry name" value="alpha/beta-Hydrolases"/>
    <property type="match status" value="1"/>
</dbReference>
<accession>A0A8H7BMN4</accession>
<sequence>MRRRKASIRDDSCHRHVTSTGESLRSVSGSTMSHGSRLRQLEQPEDIMADCLLFKEDVPFWKRKRFHFIIGLSIGLLIAFGASRTPVAQTHLNDLQTYLALQLADIDIGRMMPATDIVDELFGNVTSYFTTSPSNEIPFMPALSAREEMGLKPYFPVILLPGIVSSGLESWGTSDKSRKYFRKRLWGTTTMFRAVLLDKESWIQHVRLDPLTGLDPPGMKVRAAQGLDAADYFITGYWVWAKVIENLAAIGYDNNNMYLASYDWRLPFHNLEVRDKYFTKLKSLIETLKLSEGRKCVVVAHSMGSVLLPYFLKWAESPLGGNGGPDWTENHIESFVNIGGPLLGVAKAFPSLISGEARDTVSLGSFAGYLLEKFFSRRERAGIMRTWLGGSSMLPKGGNLIWGTEDGAPDDEKYTKDHSHGNIITFVNQPTPASPYSNFQSSRHGIADDIIRNYTVDSAYDLLRRSTSKEFMSLLSRSYSFGISVSEKELKENDNDHTKWSNPLESRLPIAPSMKIYCLYGVGVNTERSYFYDKAPNSIDTYCDSDSQTRCHFPQELRNATDRESEAFIEGVVDKAAEMVRNASSDSLHDKIHPPTLYIDGTFHDPIRGVETGVRFSDGDGTVPLISAGFMCTPSGGWTKHWKLYNPGRSPVVLKEYQHEQPESKLNVRGGNKASDHIDILGNWEMTIVSGRGHNVTQRILSKIETYTQKIDLRNEK</sequence>
<dbReference type="InterPro" id="IPR003386">
    <property type="entry name" value="LACT/PDAT_acylTrfase"/>
</dbReference>
<evidence type="ECO:0000256" key="2">
    <source>
        <dbReference type="SAM" id="Phobius"/>
    </source>
</evidence>
<evidence type="ECO:0000313" key="3">
    <source>
        <dbReference type="EMBL" id="KAF7722336.1"/>
    </source>
</evidence>
<proteinExistence type="predicted"/>
<keyword evidence="4" id="KW-1185">Reference proteome</keyword>
<dbReference type="InterPro" id="IPR029058">
    <property type="entry name" value="AB_hydrolase_fold"/>
</dbReference>
<dbReference type="Pfam" id="PF02450">
    <property type="entry name" value="LCAT"/>
    <property type="match status" value="1"/>
</dbReference>
<protein>
    <recommendedName>
        <fullName evidence="5">Phospholipid:diacylglycerol acyltransferase</fullName>
    </recommendedName>
</protein>
<dbReference type="Proteomes" id="UP000605846">
    <property type="component" value="Unassembled WGS sequence"/>
</dbReference>
<reference evidence="3" key="1">
    <citation type="submission" date="2020-01" db="EMBL/GenBank/DDBJ databases">
        <title>Genome Sequencing of Three Apophysomyces-Like Fungal Strains Confirms a Novel Fungal Genus in the Mucoromycota with divergent Burkholderia-like Endosymbiotic Bacteria.</title>
        <authorList>
            <person name="Stajich J.E."/>
            <person name="Macias A.M."/>
            <person name="Carter-House D."/>
            <person name="Lovett B."/>
            <person name="Kasson L.R."/>
            <person name="Berry K."/>
            <person name="Grigoriev I."/>
            <person name="Chang Y."/>
            <person name="Spatafora J."/>
            <person name="Kasson M.T."/>
        </authorList>
    </citation>
    <scope>NUCLEOTIDE SEQUENCE</scope>
    <source>
        <strain evidence="3">NRRL A-21654</strain>
    </source>
</reference>
<feature type="transmembrane region" description="Helical" evidence="2">
    <location>
        <begin position="66"/>
        <end position="83"/>
    </location>
</feature>
<keyword evidence="2" id="KW-0472">Membrane</keyword>
<keyword evidence="2" id="KW-1133">Transmembrane helix</keyword>
<keyword evidence="2" id="KW-0812">Transmembrane</keyword>
<dbReference type="GO" id="GO:0006629">
    <property type="term" value="P:lipid metabolic process"/>
    <property type="evidence" value="ECO:0007669"/>
    <property type="project" value="InterPro"/>
</dbReference>
<dbReference type="Gene3D" id="3.40.50.1820">
    <property type="entry name" value="alpha/beta hydrolase"/>
    <property type="match status" value="1"/>
</dbReference>
<feature type="compositionally biased region" description="Polar residues" evidence="1">
    <location>
        <begin position="18"/>
        <end position="34"/>
    </location>
</feature>
<dbReference type="PANTHER" id="PTHR11440">
    <property type="entry name" value="LECITHIN-CHOLESTEROL ACYLTRANSFERASE-RELATED"/>
    <property type="match status" value="1"/>
</dbReference>
<evidence type="ECO:0008006" key="5">
    <source>
        <dbReference type="Google" id="ProtNLM"/>
    </source>
</evidence>
<organism evidence="3 4">
    <name type="scientific">Apophysomyces ossiformis</name>
    <dbReference type="NCBI Taxonomy" id="679940"/>
    <lineage>
        <taxon>Eukaryota</taxon>
        <taxon>Fungi</taxon>
        <taxon>Fungi incertae sedis</taxon>
        <taxon>Mucoromycota</taxon>
        <taxon>Mucoromycotina</taxon>
        <taxon>Mucoromycetes</taxon>
        <taxon>Mucorales</taxon>
        <taxon>Mucorineae</taxon>
        <taxon>Mucoraceae</taxon>
        <taxon>Apophysomyces</taxon>
    </lineage>
</organism>
<dbReference type="GO" id="GO:0008374">
    <property type="term" value="F:O-acyltransferase activity"/>
    <property type="evidence" value="ECO:0007669"/>
    <property type="project" value="InterPro"/>
</dbReference>
<gene>
    <name evidence="3" type="ORF">EC973_003426</name>
</gene>